<keyword evidence="3" id="KW-1185">Reference proteome</keyword>
<evidence type="ECO:0000313" key="2">
    <source>
        <dbReference type="EMBL" id="KAG5587168.1"/>
    </source>
</evidence>
<organism evidence="2 3">
    <name type="scientific">Solanum commersonii</name>
    <name type="common">Commerson's wild potato</name>
    <name type="synonym">Commerson's nightshade</name>
    <dbReference type="NCBI Taxonomy" id="4109"/>
    <lineage>
        <taxon>Eukaryota</taxon>
        <taxon>Viridiplantae</taxon>
        <taxon>Streptophyta</taxon>
        <taxon>Embryophyta</taxon>
        <taxon>Tracheophyta</taxon>
        <taxon>Spermatophyta</taxon>
        <taxon>Magnoliopsida</taxon>
        <taxon>eudicotyledons</taxon>
        <taxon>Gunneridae</taxon>
        <taxon>Pentapetalae</taxon>
        <taxon>asterids</taxon>
        <taxon>lamiids</taxon>
        <taxon>Solanales</taxon>
        <taxon>Solanaceae</taxon>
        <taxon>Solanoideae</taxon>
        <taxon>Solaneae</taxon>
        <taxon>Solanum</taxon>
    </lineage>
</organism>
<evidence type="ECO:0000256" key="1">
    <source>
        <dbReference type="SAM" id="MobiDB-lite"/>
    </source>
</evidence>
<dbReference type="Proteomes" id="UP000824120">
    <property type="component" value="Chromosome 9"/>
</dbReference>
<feature type="region of interest" description="Disordered" evidence="1">
    <location>
        <begin position="1"/>
        <end position="21"/>
    </location>
</feature>
<dbReference type="EMBL" id="JACXVP010000009">
    <property type="protein sequence ID" value="KAG5587168.1"/>
    <property type="molecule type" value="Genomic_DNA"/>
</dbReference>
<sequence length="61" mass="7171">MVNKNIHDESSSDEEDEDHVAKHTTTLVKFRVNAIERDLMRSLFSAIFFRNAKETSRGLFW</sequence>
<feature type="compositionally biased region" description="Basic and acidic residues" evidence="1">
    <location>
        <begin position="1"/>
        <end position="10"/>
    </location>
</feature>
<comment type="caution">
    <text evidence="2">The sequence shown here is derived from an EMBL/GenBank/DDBJ whole genome shotgun (WGS) entry which is preliminary data.</text>
</comment>
<dbReference type="AlphaFoldDB" id="A0A9J5XJK0"/>
<accession>A0A9J5XJK0</accession>
<protein>
    <submittedName>
        <fullName evidence="2">Uncharacterized protein</fullName>
    </submittedName>
</protein>
<evidence type="ECO:0000313" key="3">
    <source>
        <dbReference type="Proteomes" id="UP000824120"/>
    </source>
</evidence>
<name>A0A9J5XJK0_SOLCO</name>
<proteinExistence type="predicted"/>
<reference evidence="2 3" key="1">
    <citation type="submission" date="2020-09" db="EMBL/GenBank/DDBJ databases">
        <title>De no assembly of potato wild relative species, Solanum commersonii.</title>
        <authorList>
            <person name="Cho K."/>
        </authorList>
    </citation>
    <scope>NUCLEOTIDE SEQUENCE [LARGE SCALE GENOMIC DNA]</scope>
    <source>
        <strain evidence="2">LZ3.2</strain>
        <tissue evidence="2">Leaf</tissue>
    </source>
</reference>
<gene>
    <name evidence="2" type="ORF">H5410_047602</name>
</gene>